<sequence>MISLAELLSLIEAREGIAFEDLAGRIAWGRDELWTVAEFANSEIGSQWSAVDVSDGSITAGVAFEVHNSWNWDVVYFLSVNRDSLFLILGEAASGIMFFKVGQPPVQFGKDRGTLLSEYQAEMDWVKLGERNAEWTALVYQWKALADVSVR</sequence>
<dbReference type="Proteomes" id="UP000433652">
    <property type="component" value="Unassembled WGS sequence"/>
</dbReference>
<accession>A0A6I4T1G4</accession>
<name>A0A6I4T1G4_9SPHN</name>
<dbReference type="EMBL" id="WTYM01000059">
    <property type="protein sequence ID" value="MXO61107.1"/>
    <property type="molecule type" value="Genomic_DNA"/>
</dbReference>
<keyword evidence="2" id="KW-1185">Reference proteome</keyword>
<reference evidence="1 2" key="1">
    <citation type="submission" date="2019-12" db="EMBL/GenBank/DDBJ databases">
        <title>Genomic-based taxomic classification of the family Erythrobacteraceae.</title>
        <authorList>
            <person name="Xu L."/>
        </authorList>
    </citation>
    <scope>NUCLEOTIDE SEQUENCE [LARGE SCALE GENOMIC DNA]</scope>
    <source>
        <strain evidence="1 2">MCCC 1K01500</strain>
    </source>
</reference>
<organism evidence="1 2">
    <name type="scientific">Croceibacterium salegens</name>
    <dbReference type="NCBI Taxonomy" id="1737568"/>
    <lineage>
        <taxon>Bacteria</taxon>
        <taxon>Pseudomonadati</taxon>
        <taxon>Pseudomonadota</taxon>
        <taxon>Alphaproteobacteria</taxon>
        <taxon>Sphingomonadales</taxon>
        <taxon>Erythrobacteraceae</taxon>
        <taxon>Croceibacterium</taxon>
    </lineage>
</organism>
<evidence type="ECO:0000313" key="2">
    <source>
        <dbReference type="Proteomes" id="UP000433652"/>
    </source>
</evidence>
<evidence type="ECO:0000313" key="1">
    <source>
        <dbReference type="EMBL" id="MXO61107.1"/>
    </source>
</evidence>
<gene>
    <name evidence="1" type="ORF">GRI89_16310</name>
</gene>
<protein>
    <submittedName>
        <fullName evidence="1">Uncharacterized protein</fullName>
    </submittedName>
</protein>
<comment type="caution">
    <text evidence="1">The sequence shown here is derived from an EMBL/GenBank/DDBJ whole genome shotgun (WGS) entry which is preliminary data.</text>
</comment>
<dbReference type="RefSeq" id="WP_159797922.1">
    <property type="nucleotide sequence ID" value="NZ_WTYM01000059.1"/>
</dbReference>
<dbReference type="AlphaFoldDB" id="A0A6I4T1G4"/>
<proteinExistence type="predicted"/>